<accession>A0A8A3P1N9</accession>
<proteinExistence type="predicted"/>
<name>A0A8A3P1N9_9HELO</name>
<dbReference type="AlphaFoldDB" id="A0A8A3P1N9"/>
<sequence length="214" mass="25206">MAHENWVADEQYYLDEEFQGLIDHETRAFKELHDRKQAWIQKKEAKTPPGKIVTWFGKHEGRLLEDLEDGYVMALINIFNRDGDNAHPNIWKFKELYDRYNDWLVAEKIRTWRSPGSIPIWFGQDKGQEFRKVYKDQPRKWRWLQENTRWAPLLKAIAREYEAWLSTHRRNEPAARSAPNIVHPVGERLGPNDDGGASDIGSYESDDAQTPRSS</sequence>
<evidence type="ECO:0000256" key="1">
    <source>
        <dbReference type="SAM" id="MobiDB-lite"/>
    </source>
</evidence>
<evidence type="ECO:0000313" key="3">
    <source>
        <dbReference type="Proteomes" id="UP000672032"/>
    </source>
</evidence>
<gene>
    <name evidence="2" type="ORF">DSL72_003211</name>
</gene>
<evidence type="ECO:0000313" key="2">
    <source>
        <dbReference type="EMBL" id="QSZ28711.1"/>
    </source>
</evidence>
<reference evidence="2" key="1">
    <citation type="submission" date="2020-10" db="EMBL/GenBank/DDBJ databases">
        <title>Genome Sequence of Monilinia vaccinii-corymbosi Sheds Light on Mummy Berry Disease Infection of Blueberry and Mating Type.</title>
        <authorList>
            <person name="Yow A.G."/>
            <person name="Zhang Y."/>
            <person name="Bansal K."/>
            <person name="Eacker S.M."/>
            <person name="Sullivan S."/>
            <person name="Liachko I."/>
            <person name="Cubeta M.A."/>
            <person name="Rollins J.A."/>
            <person name="Ashrafi H."/>
        </authorList>
    </citation>
    <scope>NUCLEOTIDE SEQUENCE</scope>
    <source>
        <strain evidence="2">RL-1</strain>
    </source>
</reference>
<dbReference type="Proteomes" id="UP000672032">
    <property type="component" value="Chromosome 1"/>
</dbReference>
<feature type="region of interest" description="Disordered" evidence="1">
    <location>
        <begin position="172"/>
        <end position="214"/>
    </location>
</feature>
<organism evidence="2 3">
    <name type="scientific">Monilinia vaccinii-corymbosi</name>
    <dbReference type="NCBI Taxonomy" id="61207"/>
    <lineage>
        <taxon>Eukaryota</taxon>
        <taxon>Fungi</taxon>
        <taxon>Dikarya</taxon>
        <taxon>Ascomycota</taxon>
        <taxon>Pezizomycotina</taxon>
        <taxon>Leotiomycetes</taxon>
        <taxon>Helotiales</taxon>
        <taxon>Sclerotiniaceae</taxon>
        <taxon>Monilinia</taxon>
    </lineage>
</organism>
<keyword evidence="3" id="KW-1185">Reference proteome</keyword>
<dbReference type="OrthoDB" id="4770086at2759"/>
<protein>
    <submittedName>
        <fullName evidence="2">Uncharacterized protein</fullName>
    </submittedName>
</protein>
<dbReference type="EMBL" id="CP063405">
    <property type="protein sequence ID" value="QSZ28711.1"/>
    <property type="molecule type" value="Genomic_DNA"/>
</dbReference>